<evidence type="ECO:0000256" key="4">
    <source>
        <dbReference type="ARBA" id="ARBA00022989"/>
    </source>
</evidence>
<comment type="similarity">
    <text evidence="2 6">Belongs to the SURF1 family.</text>
</comment>
<dbReference type="EMBL" id="JBHSMF010000002">
    <property type="protein sequence ID" value="MFC5496011.1"/>
    <property type="molecule type" value="Genomic_DNA"/>
</dbReference>
<comment type="caution">
    <text evidence="7">The sequence shown here is derived from an EMBL/GenBank/DDBJ whole genome shotgun (WGS) entry which is preliminary data.</text>
</comment>
<comment type="caution">
    <text evidence="6">Lacks conserved residue(s) required for the propagation of feature annotation.</text>
</comment>
<evidence type="ECO:0000313" key="7">
    <source>
        <dbReference type="EMBL" id="MFC5496011.1"/>
    </source>
</evidence>
<dbReference type="InterPro" id="IPR045214">
    <property type="entry name" value="Surf1/Surf4"/>
</dbReference>
<dbReference type="PANTHER" id="PTHR23427">
    <property type="entry name" value="SURFEIT LOCUS PROTEIN"/>
    <property type="match status" value="1"/>
</dbReference>
<keyword evidence="3 6" id="KW-0812">Transmembrane</keyword>
<dbReference type="RefSeq" id="WP_376848045.1">
    <property type="nucleotide sequence ID" value="NZ_JBHSMF010000002.1"/>
</dbReference>
<evidence type="ECO:0000256" key="3">
    <source>
        <dbReference type="ARBA" id="ARBA00022692"/>
    </source>
</evidence>
<dbReference type="Pfam" id="PF02104">
    <property type="entry name" value="SURF1"/>
    <property type="match status" value="1"/>
</dbReference>
<evidence type="ECO:0000313" key="8">
    <source>
        <dbReference type="Proteomes" id="UP001596037"/>
    </source>
</evidence>
<organism evidence="7 8">
    <name type="scientific">Caenimonas terrae</name>
    <dbReference type="NCBI Taxonomy" id="696074"/>
    <lineage>
        <taxon>Bacteria</taxon>
        <taxon>Pseudomonadati</taxon>
        <taxon>Pseudomonadota</taxon>
        <taxon>Betaproteobacteria</taxon>
        <taxon>Burkholderiales</taxon>
        <taxon>Comamonadaceae</taxon>
        <taxon>Caenimonas</taxon>
    </lineage>
</organism>
<gene>
    <name evidence="7" type="ORF">ACFPOE_00565</name>
</gene>
<dbReference type="PROSITE" id="PS50895">
    <property type="entry name" value="SURF1"/>
    <property type="match status" value="1"/>
</dbReference>
<name>A0ABW0N6X4_9BURK</name>
<protein>
    <recommendedName>
        <fullName evidence="6">SURF1-like protein</fullName>
    </recommendedName>
</protein>
<sequence length="243" mass="26640">MTPQPPGRFWRVAIAAVLGIAAGLALGGWQLSRAAQKNAMHAAMEQHRNLPALDGRELAGAADPQAVVWRPVRLQGRWLPEHTVYLDNRQMQAKPGFDVLTPLRIDGTDKVVVVQRGWVQRNFLDRTRLPAIETPAGVVEVSGLIAPPPPKLYAFSTAESGPIRQNLDLGELRARTGLPLLTTLSVQQVGPASGGLLREWTPPGSGVEKHYGYAFQWFALSALIAVLYVWFQFIAPRRKAPHA</sequence>
<evidence type="ECO:0000256" key="6">
    <source>
        <dbReference type="RuleBase" id="RU363076"/>
    </source>
</evidence>
<evidence type="ECO:0000256" key="5">
    <source>
        <dbReference type="ARBA" id="ARBA00023136"/>
    </source>
</evidence>
<evidence type="ECO:0000256" key="2">
    <source>
        <dbReference type="ARBA" id="ARBA00007165"/>
    </source>
</evidence>
<keyword evidence="6" id="KW-1003">Cell membrane</keyword>
<dbReference type="PANTHER" id="PTHR23427:SF2">
    <property type="entry name" value="SURFEIT LOCUS PROTEIN 1"/>
    <property type="match status" value="1"/>
</dbReference>
<proteinExistence type="inferred from homology"/>
<reference evidence="8" key="1">
    <citation type="journal article" date="2019" name="Int. J. Syst. Evol. Microbiol.">
        <title>The Global Catalogue of Microorganisms (GCM) 10K type strain sequencing project: providing services to taxonomists for standard genome sequencing and annotation.</title>
        <authorList>
            <consortium name="The Broad Institute Genomics Platform"/>
            <consortium name="The Broad Institute Genome Sequencing Center for Infectious Disease"/>
            <person name="Wu L."/>
            <person name="Ma J."/>
        </authorList>
    </citation>
    <scope>NUCLEOTIDE SEQUENCE [LARGE SCALE GENOMIC DNA]</scope>
    <source>
        <strain evidence="8">CCUG 57401</strain>
    </source>
</reference>
<keyword evidence="5 6" id="KW-0472">Membrane</keyword>
<evidence type="ECO:0000256" key="1">
    <source>
        <dbReference type="ARBA" id="ARBA00004370"/>
    </source>
</evidence>
<dbReference type="InterPro" id="IPR002994">
    <property type="entry name" value="Surf1/Shy1"/>
</dbReference>
<accession>A0ABW0N6X4</accession>
<dbReference type="Proteomes" id="UP001596037">
    <property type="component" value="Unassembled WGS sequence"/>
</dbReference>
<comment type="subcellular location">
    <subcellularLocation>
        <location evidence="6">Cell membrane</location>
        <topology evidence="6">Multi-pass membrane protein</topology>
    </subcellularLocation>
    <subcellularLocation>
        <location evidence="1">Membrane</location>
    </subcellularLocation>
</comment>
<keyword evidence="4 6" id="KW-1133">Transmembrane helix</keyword>
<dbReference type="CDD" id="cd06662">
    <property type="entry name" value="SURF1"/>
    <property type="match status" value="1"/>
</dbReference>
<keyword evidence="8" id="KW-1185">Reference proteome</keyword>
<feature type="transmembrane region" description="Helical" evidence="6">
    <location>
        <begin position="211"/>
        <end position="231"/>
    </location>
</feature>